<dbReference type="AlphaFoldDB" id="A0AA88SYU1"/>
<dbReference type="EMBL" id="JAUPFM010000005">
    <property type="protein sequence ID" value="KAK2851367.1"/>
    <property type="molecule type" value="Genomic_DNA"/>
</dbReference>
<feature type="compositionally biased region" description="Basic and acidic residues" evidence="1">
    <location>
        <begin position="37"/>
        <end position="67"/>
    </location>
</feature>
<evidence type="ECO:0000313" key="3">
    <source>
        <dbReference type="Proteomes" id="UP001187415"/>
    </source>
</evidence>
<dbReference type="Proteomes" id="UP001187415">
    <property type="component" value="Unassembled WGS sequence"/>
</dbReference>
<keyword evidence="3" id="KW-1185">Reference proteome</keyword>
<gene>
    <name evidence="2" type="ORF">Q5P01_007643</name>
</gene>
<sequence length="74" mass="8333">MRVREAERERTAEGGCAFLSLQHQQRGEGTINFTEEEKAQVDKEASVEKHAKSCQKERSVAVERGDQQEGVDLT</sequence>
<accession>A0AA88SYU1</accession>
<evidence type="ECO:0000256" key="1">
    <source>
        <dbReference type="SAM" id="MobiDB-lite"/>
    </source>
</evidence>
<comment type="caution">
    <text evidence="2">The sequence shown here is derived from an EMBL/GenBank/DDBJ whole genome shotgun (WGS) entry which is preliminary data.</text>
</comment>
<reference evidence="2" key="1">
    <citation type="submission" date="2023-07" db="EMBL/GenBank/DDBJ databases">
        <title>Chromosome-level Genome Assembly of Striped Snakehead (Channa striata).</title>
        <authorList>
            <person name="Liu H."/>
        </authorList>
    </citation>
    <scope>NUCLEOTIDE SEQUENCE</scope>
    <source>
        <strain evidence="2">Gz</strain>
        <tissue evidence="2">Muscle</tissue>
    </source>
</reference>
<protein>
    <submittedName>
        <fullName evidence="2">Uncharacterized protein</fullName>
    </submittedName>
</protein>
<organism evidence="2 3">
    <name type="scientific">Channa striata</name>
    <name type="common">Snakehead murrel</name>
    <name type="synonym">Ophicephalus striatus</name>
    <dbReference type="NCBI Taxonomy" id="64152"/>
    <lineage>
        <taxon>Eukaryota</taxon>
        <taxon>Metazoa</taxon>
        <taxon>Chordata</taxon>
        <taxon>Craniata</taxon>
        <taxon>Vertebrata</taxon>
        <taxon>Euteleostomi</taxon>
        <taxon>Actinopterygii</taxon>
        <taxon>Neopterygii</taxon>
        <taxon>Teleostei</taxon>
        <taxon>Neoteleostei</taxon>
        <taxon>Acanthomorphata</taxon>
        <taxon>Anabantaria</taxon>
        <taxon>Anabantiformes</taxon>
        <taxon>Channoidei</taxon>
        <taxon>Channidae</taxon>
        <taxon>Channa</taxon>
    </lineage>
</organism>
<name>A0AA88SYU1_CHASR</name>
<proteinExistence type="predicted"/>
<evidence type="ECO:0000313" key="2">
    <source>
        <dbReference type="EMBL" id="KAK2851367.1"/>
    </source>
</evidence>
<feature type="region of interest" description="Disordered" evidence="1">
    <location>
        <begin position="37"/>
        <end position="74"/>
    </location>
</feature>